<dbReference type="Proteomes" id="UP000815325">
    <property type="component" value="Unassembled WGS sequence"/>
</dbReference>
<keyword evidence="2" id="KW-0808">Transferase</keyword>
<comment type="caution">
    <text evidence="9">The sequence shown here is derived from an EMBL/GenBank/DDBJ whole genome shotgun (WGS) entry which is preliminary data.</text>
</comment>
<dbReference type="PANTHER" id="PTHR44329">
    <property type="entry name" value="SERINE/THREONINE-PROTEIN KINASE TNNI3K-RELATED"/>
    <property type="match status" value="1"/>
</dbReference>
<feature type="compositionally biased region" description="Polar residues" evidence="7">
    <location>
        <begin position="699"/>
        <end position="719"/>
    </location>
</feature>
<evidence type="ECO:0000313" key="10">
    <source>
        <dbReference type="Proteomes" id="UP000815325"/>
    </source>
</evidence>
<evidence type="ECO:0000256" key="3">
    <source>
        <dbReference type="ARBA" id="ARBA00022741"/>
    </source>
</evidence>
<organism evidence="9 10">
    <name type="scientific">Dunaliella salina</name>
    <name type="common">Green alga</name>
    <name type="synonym">Protococcus salinus</name>
    <dbReference type="NCBI Taxonomy" id="3046"/>
    <lineage>
        <taxon>Eukaryota</taxon>
        <taxon>Viridiplantae</taxon>
        <taxon>Chlorophyta</taxon>
        <taxon>core chlorophytes</taxon>
        <taxon>Chlorophyceae</taxon>
        <taxon>CS clade</taxon>
        <taxon>Chlamydomonadales</taxon>
        <taxon>Dunaliellaceae</taxon>
        <taxon>Dunaliella</taxon>
    </lineage>
</organism>
<feature type="compositionally biased region" description="Basic residues" evidence="7">
    <location>
        <begin position="602"/>
        <end position="616"/>
    </location>
</feature>
<keyword evidence="4" id="KW-0418">Kinase</keyword>
<dbReference type="PROSITE" id="PS00107">
    <property type="entry name" value="PROTEIN_KINASE_ATP"/>
    <property type="match status" value="1"/>
</dbReference>
<feature type="region of interest" description="Disordered" evidence="7">
    <location>
        <begin position="43"/>
        <end position="62"/>
    </location>
</feature>
<feature type="region of interest" description="Disordered" evidence="7">
    <location>
        <begin position="69"/>
        <end position="139"/>
    </location>
</feature>
<dbReference type="InterPro" id="IPR017441">
    <property type="entry name" value="Protein_kinase_ATP_BS"/>
</dbReference>
<feature type="binding site" evidence="6">
    <location>
        <position position="214"/>
    </location>
    <ligand>
        <name>ATP</name>
        <dbReference type="ChEBI" id="CHEBI:30616"/>
    </ligand>
</feature>
<dbReference type="SUPFAM" id="SSF56112">
    <property type="entry name" value="Protein kinase-like (PK-like)"/>
    <property type="match status" value="1"/>
</dbReference>
<dbReference type="SMART" id="SM00220">
    <property type="entry name" value="S_TKc"/>
    <property type="match status" value="1"/>
</dbReference>
<evidence type="ECO:0000256" key="4">
    <source>
        <dbReference type="ARBA" id="ARBA00022777"/>
    </source>
</evidence>
<keyword evidence="3 6" id="KW-0547">Nucleotide-binding</keyword>
<sequence>MGGCFSSTPPQAPPHHAAPPEVKAAAAYAAPPQQSHVKETAELNKVYQQQGMSQPVPVQASKSECAPGIENAMPMENNRGFPSRQTSKKGERSSGTSQNTPRRGVSFAGNSDFPGDSSPDARMSRSRRASAPKRSPSFVGADLHNIMDEQGMLHEGVSRQLSSMSHYSVRSESGNVIIEPEQPKAPFELLGLIGRGGFGNVYLGEWEGKKVAIKVMQGNCAEMLQPEEQRWEARKERMAQMEAVLMSAIHHPNIVNTWKDGVPSFEWHIIMEFCDKGSLSRELASFKFHRPLDDRNVGWDAWASLEVLKEVVHALKFLHEHKIIHGDLKAANVLLSSSDQDRRGWIGKLSDFGLSRVMSQDKGMITTRTFGTVTHMPSELLARGHLLPSSDVYAFGIVMWEVFTGEKVFKQLSDSAVVLAVVTKKARPTFPSDCPSRYRFLAESFLCKQASSCPCALPLPGQDSPLIPCKVYPSRQNMLGQYIQYLASKEEAAQKAKEKAQAQAQAANSSDPNLPARRSALKSGPSQKSLRINEARFGDSNSNLINGTSTREGVKRGVQDYGVQEQPLTSHKSMHARIAGPPSDKEEEEEEEEQAPTGPRSLQRRAKSMVARRQHSFHTANVPKAERTQDEESESREGGKEESGPSRPNLGGMRPKSQSFATLHSKGSTDTEPESRANATNDLPPPLDNNYIHDAQRVQAMSSQSGLPGQPPGSEQSLH</sequence>
<dbReference type="InterPro" id="IPR000719">
    <property type="entry name" value="Prot_kinase_dom"/>
</dbReference>
<dbReference type="PANTHER" id="PTHR44329:SF214">
    <property type="entry name" value="PROTEIN KINASE DOMAIN-CONTAINING PROTEIN"/>
    <property type="match status" value="1"/>
</dbReference>
<feature type="compositionally biased region" description="Polar residues" evidence="7">
    <location>
        <begin position="539"/>
        <end position="551"/>
    </location>
</feature>
<feature type="domain" description="Protein kinase" evidence="8">
    <location>
        <begin position="187"/>
        <end position="467"/>
    </location>
</feature>
<dbReference type="PROSITE" id="PS00108">
    <property type="entry name" value="PROTEIN_KINASE_ST"/>
    <property type="match status" value="1"/>
</dbReference>
<feature type="compositionally biased region" description="Basic and acidic residues" evidence="7">
    <location>
        <begin position="624"/>
        <end position="644"/>
    </location>
</feature>
<feature type="region of interest" description="Disordered" evidence="7">
    <location>
        <begin position="1"/>
        <end position="36"/>
    </location>
</feature>
<feature type="region of interest" description="Disordered" evidence="7">
    <location>
        <begin position="496"/>
        <end position="719"/>
    </location>
</feature>
<gene>
    <name evidence="9" type="ORF">DUNSADRAFT_10062</name>
</gene>
<dbReference type="InterPro" id="IPR008271">
    <property type="entry name" value="Ser/Thr_kinase_AS"/>
</dbReference>
<evidence type="ECO:0000256" key="6">
    <source>
        <dbReference type="PROSITE-ProRule" id="PRU10141"/>
    </source>
</evidence>
<dbReference type="PROSITE" id="PS50011">
    <property type="entry name" value="PROTEIN_KINASE_DOM"/>
    <property type="match status" value="1"/>
</dbReference>
<evidence type="ECO:0000256" key="5">
    <source>
        <dbReference type="ARBA" id="ARBA00022840"/>
    </source>
</evidence>
<feature type="compositionally biased region" description="Low complexity" evidence="7">
    <location>
        <begin position="19"/>
        <end position="32"/>
    </location>
</feature>
<proteinExistence type="predicted"/>
<dbReference type="InterPro" id="IPR001245">
    <property type="entry name" value="Ser-Thr/Tyr_kinase_cat_dom"/>
</dbReference>
<keyword evidence="5 6" id="KW-0067">ATP-binding</keyword>
<evidence type="ECO:0000259" key="8">
    <source>
        <dbReference type="PROSITE" id="PS50011"/>
    </source>
</evidence>
<dbReference type="InterPro" id="IPR051681">
    <property type="entry name" value="Ser/Thr_Kinases-Pseudokinases"/>
</dbReference>
<keyword evidence="1" id="KW-0723">Serine/threonine-protein kinase</keyword>
<evidence type="ECO:0000256" key="2">
    <source>
        <dbReference type="ARBA" id="ARBA00022679"/>
    </source>
</evidence>
<feature type="compositionally biased region" description="Polar residues" evidence="7">
    <location>
        <begin position="656"/>
        <end position="666"/>
    </location>
</feature>
<accession>A0ABQ7GG39</accession>
<dbReference type="InterPro" id="IPR011009">
    <property type="entry name" value="Kinase-like_dom_sf"/>
</dbReference>
<dbReference type="Gene3D" id="1.10.510.10">
    <property type="entry name" value="Transferase(Phosphotransferase) domain 1"/>
    <property type="match status" value="1"/>
</dbReference>
<reference evidence="9" key="1">
    <citation type="submission" date="2017-08" db="EMBL/GenBank/DDBJ databases">
        <authorList>
            <person name="Polle J.E."/>
            <person name="Barry K."/>
            <person name="Cushman J."/>
            <person name="Schmutz J."/>
            <person name="Tran D."/>
            <person name="Hathwaick L.T."/>
            <person name="Yim W.C."/>
            <person name="Jenkins J."/>
            <person name="Mckie-Krisberg Z.M."/>
            <person name="Prochnik S."/>
            <person name="Lindquist E."/>
            <person name="Dockter R.B."/>
            <person name="Adam C."/>
            <person name="Molina H."/>
            <person name="Bunkerborg J."/>
            <person name="Jin E."/>
            <person name="Buchheim M."/>
            <person name="Magnuson J."/>
        </authorList>
    </citation>
    <scope>NUCLEOTIDE SEQUENCE</scope>
    <source>
        <strain evidence="9">CCAP 19/18</strain>
    </source>
</reference>
<dbReference type="EMBL" id="MU069803">
    <property type="protein sequence ID" value="KAF5833571.1"/>
    <property type="molecule type" value="Genomic_DNA"/>
</dbReference>
<name>A0ABQ7GG39_DUNSA</name>
<evidence type="ECO:0000313" key="9">
    <source>
        <dbReference type="EMBL" id="KAF5833571.1"/>
    </source>
</evidence>
<protein>
    <submittedName>
        <fullName evidence="9">Kinase-like domain-containing protein</fullName>
    </submittedName>
</protein>
<evidence type="ECO:0000256" key="1">
    <source>
        <dbReference type="ARBA" id="ARBA00022527"/>
    </source>
</evidence>
<feature type="compositionally biased region" description="Acidic residues" evidence="7">
    <location>
        <begin position="585"/>
        <end position="594"/>
    </location>
</feature>
<dbReference type="Pfam" id="PF07714">
    <property type="entry name" value="PK_Tyr_Ser-Thr"/>
    <property type="match status" value="1"/>
</dbReference>
<dbReference type="Gene3D" id="3.30.200.20">
    <property type="entry name" value="Phosphorylase Kinase, domain 1"/>
    <property type="match status" value="1"/>
</dbReference>
<keyword evidence="10" id="KW-1185">Reference proteome</keyword>
<evidence type="ECO:0000256" key="7">
    <source>
        <dbReference type="SAM" id="MobiDB-lite"/>
    </source>
</evidence>